<feature type="signal peptide" evidence="1">
    <location>
        <begin position="1"/>
        <end position="25"/>
    </location>
</feature>
<protein>
    <recommendedName>
        <fullName evidence="4">Transmembrane protein</fullName>
    </recommendedName>
</protein>
<sequence length="47" mass="5151">MDSKFLIFIVLFLFALLGMLQLTMAAPCCSACDVDDEACNDRCTPTC</sequence>
<evidence type="ECO:0000256" key="1">
    <source>
        <dbReference type="SAM" id="SignalP"/>
    </source>
</evidence>
<dbReference type="GeneID" id="14871307"/>
<dbReference type="AlphaFoldDB" id="F4PYG2"/>
<gene>
    <name evidence="2" type="ORF">DFA_02013</name>
</gene>
<organism evidence="2 3">
    <name type="scientific">Cavenderia fasciculata</name>
    <name type="common">Slime mold</name>
    <name type="synonym">Dictyostelium fasciculatum</name>
    <dbReference type="NCBI Taxonomy" id="261658"/>
    <lineage>
        <taxon>Eukaryota</taxon>
        <taxon>Amoebozoa</taxon>
        <taxon>Evosea</taxon>
        <taxon>Eumycetozoa</taxon>
        <taxon>Dictyostelia</taxon>
        <taxon>Acytosteliales</taxon>
        <taxon>Cavenderiaceae</taxon>
        <taxon>Cavenderia</taxon>
    </lineage>
</organism>
<dbReference type="EMBL" id="GL883015">
    <property type="protein sequence ID" value="EGG19228.1"/>
    <property type="molecule type" value="Genomic_DNA"/>
</dbReference>
<dbReference type="Proteomes" id="UP000007797">
    <property type="component" value="Unassembled WGS sequence"/>
</dbReference>
<evidence type="ECO:0000313" key="2">
    <source>
        <dbReference type="EMBL" id="EGG19228.1"/>
    </source>
</evidence>
<reference evidence="3" key="1">
    <citation type="journal article" date="2011" name="Genome Res.">
        <title>Phylogeny-wide analysis of social amoeba genomes highlights ancient origins for complex intercellular communication.</title>
        <authorList>
            <person name="Heidel A.J."/>
            <person name="Lawal H.M."/>
            <person name="Felder M."/>
            <person name="Schilde C."/>
            <person name="Helps N.R."/>
            <person name="Tunggal B."/>
            <person name="Rivero F."/>
            <person name="John U."/>
            <person name="Schleicher M."/>
            <person name="Eichinger L."/>
            <person name="Platzer M."/>
            <person name="Noegel A.A."/>
            <person name="Schaap P."/>
            <person name="Gloeckner G."/>
        </authorList>
    </citation>
    <scope>NUCLEOTIDE SEQUENCE [LARGE SCALE GENOMIC DNA]</scope>
    <source>
        <strain evidence="3">SH3</strain>
    </source>
</reference>
<accession>F4PYG2</accession>
<keyword evidence="1" id="KW-0732">Signal</keyword>
<name>F4PYG2_CACFS</name>
<feature type="chain" id="PRO_5003319731" description="Transmembrane protein" evidence="1">
    <location>
        <begin position="26"/>
        <end position="47"/>
    </location>
</feature>
<dbReference type="RefSeq" id="XP_004357499.1">
    <property type="nucleotide sequence ID" value="XM_004357442.1"/>
</dbReference>
<evidence type="ECO:0008006" key="4">
    <source>
        <dbReference type="Google" id="ProtNLM"/>
    </source>
</evidence>
<proteinExistence type="predicted"/>
<keyword evidence="3" id="KW-1185">Reference proteome</keyword>
<dbReference type="KEGG" id="dfa:DFA_02013"/>
<evidence type="ECO:0000313" key="3">
    <source>
        <dbReference type="Proteomes" id="UP000007797"/>
    </source>
</evidence>